<reference evidence="1 2" key="1">
    <citation type="submission" date="2023-06" db="EMBL/GenBank/DDBJ databases">
        <title>Five Gram-positive bacteria isolated from mangrove sediments in Shenzhen, Guangdong, China.</title>
        <authorList>
            <person name="Yu S."/>
            <person name="Zheng W."/>
            <person name="Huang Y."/>
        </authorList>
    </citation>
    <scope>NUCLEOTIDE SEQUENCE [LARGE SCALE GENOMIC DNA]</scope>
    <source>
        <strain evidence="1 2">SaN35-3</strain>
    </source>
</reference>
<evidence type="ECO:0000313" key="1">
    <source>
        <dbReference type="EMBL" id="WLR44145.1"/>
    </source>
</evidence>
<dbReference type="Gene3D" id="1.10.1370.30">
    <property type="match status" value="1"/>
</dbReference>
<dbReference type="RefSeq" id="WP_306020672.1">
    <property type="nucleotide sequence ID" value="NZ_CP129013.1"/>
</dbReference>
<accession>A0ABY9K0D5</accession>
<dbReference type="Proteomes" id="UP001197974">
    <property type="component" value="Chromosome"/>
</dbReference>
<name>A0ABY9K0D5_9BACI</name>
<sequence>MNISPDDTRLVINKRDSYSAFLTGVHELGHAIDGHLGSYEYPELYRFYSSIAAEGIAELFQTIPTDPTFLKKSFTVSEETLSHIQELEQLTSLNMVKINYYYSLVEYELYKDPDEDFHEIASKCYKQVFGYNGEVFHPASELFYIELPVFFQDYNYALATREMIRHKYKLNSLYNQEDVFNEIEEKYIKPCQLLTWSERVKQLCGEEHTFKYLAKRVNKTIESST</sequence>
<proteinExistence type="predicted"/>
<keyword evidence="2" id="KW-1185">Reference proteome</keyword>
<evidence type="ECO:0008006" key="3">
    <source>
        <dbReference type="Google" id="ProtNLM"/>
    </source>
</evidence>
<dbReference type="SUPFAM" id="SSF55486">
    <property type="entry name" value="Metalloproteases ('zincins'), catalytic domain"/>
    <property type="match status" value="1"/>
</dbReference>
<dbReference type="EMBL" id="CP129013">
    <property type="protein sequence ID" value="WLR44145.1"/>
    <property type="molecule type" value="Genomic_DNA"/>
</dbReference>
<organism evidence="1 2">
    <name type="scientific">Bacillus carboniphilus</name>
    <dbReference type="NCBI Taxonomy" id="86663"/>
    <lineage>
        <taxon>Bacteria</taxon>
        <taxon>Bacillati</taxon>
        <taxon>Bacillota</taxon>
        <taxon>Bacilli</taxon>
        <taxon>Bacillales</taxon>
        <taxon>Bacillaceae</taxon>
        <taxon>Bacillus</taxon>
    </lineage>
</organism>
<protein>
    <recommendedName>
        <fullName evidence="3">Peptidase M3A/M3B catalytic domain-containing protein</fullName>
    </recommendedName>
</protein>
<evidence type="ECO:0000313" key="2">
    <source>
        <dbReference type="Proteomes" id="UP001197974"/>
    </source>
</evidence>
<gene>
    <name evidence="1" type="ORF">LC087_08705</name>
</gene>